<evidence type="ECO:0000256" key="7">
    <source>
        <dbReference type="SAM" id="MobiDB-lite"/>
    </source>
</evidence>
<evidence type="ECO:0000256" key="6">
    <source>
        <dbReference type="ARBA" id="ARBA00048735"/>
    </source>
</evidence>
<dbReference type="CDD" id="cd11344">
    <property type="entry name" value="AmyAc_GlgE_like"/>
    <property type="match status" value="1"/>
</dbReference>
<dbReference type="PANTHER" id="PTHR47786:SF2">
    <property type="entry name" value="GLYCOSYL HYDROLASE FAMILY 13 CATALYTIC DOMAIN-CONTAINING PROTEIN"/>
    <property type="match status" value="1"/>
</dbReference>
<dbReference type="InterPro" id="IPR049171">
    <property type="entry name" value="GLGE_C"/>
</dbReference>
<evidence type="ECO:0000256" key="4">
    <source>
        <dbReference type="ARBA" id="ARBA00022679"/>
    </source>
</evidence>
<dbReference type="SUPFAM" id="SSF51445">
    <property type="entry name" value="(Trans)glycosidases"/>
    <property type="match status" value="1"/>
</dbReference>
<dbReference type="EC" id="2.4.99.16" evidence="2"/>
<keyword evidence="3" id="KW-0328">Glycosyltransferase</keyword>
<dbReference type="GO" id="GO:0016757">
    <property type="term" value="F:glycosyltransferase activity"/>
    <property type="evidence" value="ECO:0007669"/>
    <property type="project" value="UniProtKB-KW"/>
</dbReference>
<dbReference type="InterPro" id="IPR026585">
    <property type="entry name" value="GlgE"/>
</dbReference>
<evidence type="ECO:0000256" key="5">
    <source>
        <dbReference type="ARBA" id="ARBA00023277"/>
    </source>
</evidence>
<dbReference type="InterPro" id="IPR017853">
    <property type="entry name" value="GH"/>
</dbReference>
<sequence>MPGATSSQSPPPRIRVERPGPAVDGGRYPVKRTAGETIDVHADVFRDGHDTLRAVARFRPEGADDWRETPLRPVDAHEDGVRWEGSIELDDTLGLWQWQVLAWVDRFATWRHEIDRKHAAGQEDLSGELSEGVLILRDAAAGAEGAAKARILEAADALEGPGATPEVALDPDLAAVLAAHPDRAEQATGETLGIQVDPELARFGSWYELFPRSYGGLQGAAEQVPRLAELGFDVLYFPPIHPIGLKNRKGRNNALVAGPDDPGSPYAIGSEEGGHTAVHPELGTIEDVDHLVSVLDEHGMKLALDFAIQCSADHPWLTEHPEWFNRRPDGTLKYAENPPKKYQDIYNVDFACEDWRGLWQALLDVVRFWIDHGVRVFRVDNPHTKPLPFWEWLLAEVRRTDPDVVFLAEAFTRRRVMQALAKVGYQQSYTYFTWKNASWEIREYFDELAHSGEQEYFRPNAFVNTPDILPEYLQHGGRNAFPVRAVLAATLSPSWGVYSGFENLEHTPVKPHSEEYLDSEKYEAHERRLDGELLPLIGTLNRARRDNVALQHLGDLRFLDTHNEALVAYVKRRGDNVVITVVNVDPEHPQEGLVEIPHDLGLPGSYTVTDLLSVERFDWHQGGNYVRLVPGERAAHVLRVDTR</sequence>
<keyword evidence="4" id="KW-0808">Transferase</keyword>
<feature type="region of interest" description="Disordered" evidence="7">
    <location>
        <begin position="1"/>
        <end position="31"/>
    </location>
</feature>
<dbReference type="AlphaFoldDB" id="A0A6J7JSE8"/>
<dbReference type="HAMAP" id="MF_02124">
    <property type="entry name" value="GlgE"/>
    <property type="match status" value="1"/>
</dbReference>
<evidence type="ECO:0000313" key="9">
    <source>
        <dbReference type="EMBL" id="CAB4946708.1"/>
    </source>
</evidence>
<comment type="subunit">
    <text evidence="1">Homodimer.</text>
</comment>
<accession>A0A6J7JSE8</accession>
<dbReference type="InterPro" id="IPR006047">
    <property type="entry name" value="GH13_cat_dom"/>
</dbReference>
<dbReference type="SMART" id="SM00642">
    <property type="entry name" value="Aamy"/>
    <property type="match status" value="1"/>
</dbReference>
<evidence type="ECO:0000256" key="1">
    <source>
        <dbReference type="ARBA" id="ARBA00011738"/>
    </source>
</evidence>
<dbReference type="Pfam" id="PF21702">
    <property type="entry name" value="GLGE_C"/>
    <property type="match status" value="1"/>
</dbReference>
<comment type="catalytic activity">
    <reaction evidence="6">
        <text>alpha-maltose 1-phosphate + [(1-&gt;4)-alpha-D-glucosyl](n) = [(1-&gt;4)-alpha-D-glucosyl](n+2) + phosphate</text>
        <dbReference type="Rhea" id="RHEA:42692"/>
        <dbReference type="Rhea" id="RHEA-COMP:9584"/>
        <dbReference type="Rhea" id="RHEA-COMP:10183"/>
        <dbReference type="ChEBI" id="CHEBI:15444"/>
        <dbReference type="ChEBI" id="CHEBI:43474"/>
        <dbReference type="ChEBI" id="CHEBI:63576"/>
        <dbReference type="EC" id="2.4.99.16"/>
    </reaction>
</comment>
<dbReference type="Gene3D" id="1.20.58.80">
    <property type="entry name" value="Phosphotransferase system, lactose/cellobiose-type IIA subunit"/>
    <property type="match status" value="1"/>
</dbReference>
<dbReference type="EMBL" id="CAFBMK010000297">
    <property type="protein sequence ID" value="CAB4946708.1"/>
    <property type="molecule type" value="Genomic_DNA"/>
</dbReference>
<dbReference type="Pfam" id="PF11896">
    <property type="entry name" value="GlgE_dom_N_S"/>
    <property type="match status" value="1"/>
</dbReference>
<dbReference type="Gene3D" id="3.20.20.80">
    <property type="entry name" value="Glycosidases"/>
    <property type="match status" value="1"/>
</dbReference>
<evidence type="ECO:0000256" key="2">
    <source>
        <dbReference type="ARBA" id="ARBA00012603"/>
    </source>
</evidence>
<reference evidence="9" key="1">
    <citation type="submission" date="2020-05" db="EMBL/GenBank/DDBJ databases">
        <authorList>
            <person name="Chiriac C."/>
            <person name="Salcher M."/>
            <person name="Ghai R."/>
            <person name="Kavagutti S V."/>
        </authorList>
    </citation>
    <scope>NUCLEOTIDE SEQUENCE</scope>
</reference>
<protein>
    <recommendedName>
        <fullName evidence="2">starch synthase (maltosyl-transferring)</fullName>
        <ecNumber evidence="2">2.4.99.16</ecNumber>
    </recommendedName>
</protein>
<keyword evidence="5" id="KW-0119">Carbohydrate metabolism</keyword>
<evidence type="ECO:0000259" key="8">
    <source>
        <dbReference type="SMART" id="SM00642"/>
    </source>
</evidence>
<dbReference type="Gene3D" id="2.60.40.10">
    <property type="entry name" value="Immunoglobulins"/>
    <property type="match status" value="1"/>
</dbReference>
<dbReference type="InterPro" id="IPR013780">
    <property type="entry name" value="Glyco_hydro_b"/>
</dbReference>
<dbReference type="InterPro" id="IPR013783">
    <property type="entry name" value="Ig-like_fold"/>
</dbReference>
<dbReference type="Gene3D" id="2.60.40.1180">
    <property type="entry name" value="Golgi alpha-mannosidase II"/>
    <property type="match status" value="1"/>
</dbReference>
<name>A0A6J7JSE8_9ZZZZ</name>
<dbReference type="PANTHER" id="PTHR47786">
    <property type="entry name" value="ALPHA-1,4-GLUCAN:MALTOSE-1-PHOSPHATE MALTOSYLTRANSFERASE"/>
    <property type="match status" value="1"/>
</dbReference>
<dbReference type="GO" id="GO:0004553">
    <property type="term" value="F:hydrolase activity, hydrolyzing O-glycosyl compounds"/>
    <property type="evidence" value="ECO:0007669"/>
    <property type="project" value="InterPro"/>
</dbReference>
<dbReference type="SUPFAM" id="SSF51011">
    <property type="entry name" value="Glycosyl hydrolase domain"/>
    <property type="match status" value="1"/>
</dbReference>
<dbReference type="Pfam" id="PF00128">
    <property type="entry name" value="Alpha-amylase"/>
    <property type="match status" value="1"/>
</dbReference>
<dbReference type="GO" id="GO:0005975">
    <property type="term" value="P:carbohydrate metabolic process"/>
    <property type="evidence" value="ECO:0007669"/>
    <property type="project" value="InterPro"/>
</dbReference>
<organism evidence="9">
    <name type="scientific">freshwater metagenome</name>
    <dbReference type="NCBI Taxonomy" id="449393"/>
    <lineage>
        <taxon>unclassified sequences</taxon>
        <taxon>metagenomes</taxon>
        <taxon>ecological metagenomes</taxon>
    </lineage>
</organism>
<evidence type="ECO:0000256" key="3">
    <source>
        <dbReference type="ARBA" id="ARBA00022676"/>
    </source>
</evidence>
<dbReference type="InterPro" id="IPR021828">
    <property type="entry name" value="GlgE_dom_N/S"/>
</dbReference>
<proteinExistence type="inferred from homology"/>
<gene>
    <name evidence="9" type="ORF">UFOPK3564_03266</name>
</gene>
<feature type="domain" description="Glycosyl hydrolase family 13 catalytic" evidence="8">
    <location>
        <begin position="204"/>
        <end position="544"/>
    </location>
</feature>